<accession>A0A097SSM5</accession>
<dbReference type="Gene3D" id="1.20.120.1760">
    <property type="match status" value="1"/>
</dbReference>
<dbReference type="PROSITE" id="PS00379">
    <property type="entry name" value="CDP_ALCOHOL_P_TRANSF"/>
    <property type="match status" value="1"/>
</dbReference>
<dbReference type="InterPro" id="IPR000462">
    <property type="entry name" value="CDP-OH_P_trans"/>
</dbReference>
<proteinExistence type="inferred from homology"/>
<dbReference type="HOGENOM" id="CLU_051314_2_3_14"/>
<evidence type="ECO:0000256" key="13">
    <source>
        <dbReference type="SAM" id="MobiDB-lite"/>
    </source>
</evidence>
<keyword evidence="3" id="KW-0444">Lipid biosynthesis</keyword>
<dbReference type="PANTHER" id="PTHR14269">
    <property type="entry name" value="CDP-DIACYLGLYCEROL--GLYCEROL-3-PHOSPHATE 3-PHOSPHATIDYLTRANSFERASE-RELATED"/>
    <property type="match status" value="1"/>
</dbReference>
<feature type="transmembrane region" description="Helical" evidence="14">
    <location>
        <begin position="258"/>
        <end position="279"/>
    </location>
</feature>
<keyword evidence="7" id="KW-0443">Lipid metabolism</keyword>
<gene>
    <name evidence="15" type="primary">pgsA</name>
    <name evidence="15" type="ORF">MGM1_2020</name>
</gene>
<dbReference type="AlphaFoldDB" id="A0A097SSM5"/>
<dbReference type="NCBIfam" id="TIGR00560">
    <property type="entry name" value="pgsA"/>
    <property type="match status" value="1"/>
</dbReference>
<evidence type="ECO:0000256" key="14">
    <source>
        <dbReference type="SAM" id="Phobius"/>
    </source>
</evidence>
<evidence type="ECO:0000256" key="6">
    <source>
        <dbReference type="ARBA" id="ARBA00022989"/>
    </source>
</evidence>
<dbReference type="EMBL" id="CP007711">
    <property type="protein sequence ID" value="AIV03584.1"/>
    <property type="molecule type" value="Genomic_DNA"/>
</dbReference>
<evidence type="ECO:0000313" key="15">
    <source>
        <dbReference type="EMBL" id="AIV03584.1"/>
    </source>
</evidence>
<dbReference type="GO" id="GO:0046474">
    <property type="term" value="P:glycerophospholipid biosynthetic process"/>
    <property type="evidence" value="ECO:0007669"/>
    <property type="project" value="TreeGrafter"/>
</dbReference>
<dbReference type="GO" id="GO:0016020">
    <property type="term" value="C:membrane"/>
    <property type="evidence" value="ECO:0007669"/>
    <property type="project" value="UniProtKB-SubCell"/>
</dbReference>
<dbReference type="EC" id="2.7.8.5" evidence="11"/>
<evidence type="ECO:0000256" key="4">
    <source>
        <dbReference type="ARBA" id="ARBA00022679"/>
    </source>
</evidence>
<dbReference type="PANTHER" id="PTHR14269:SF62">
    <property type="entry name" value="CDP-DIACYLGLYCEROL--GLYCEROL-3-PHOSPHATE 3-PHOSPHATIDYLTRANSFERASE 1, CHLOROPLASTIC"/>
    <property type="match status" value="1"/>
</dbReference>
<evidence type="ECO:0000256" key="3">
    <source>
        <dbReference type="ARBA" id="ARBA00022516"/>
    </source>
</evidence>
<keyword evidence="8 14" id="KW-0472">Membrane</keyword>
<dbReference type="InterPro" id="IPR004570">
    <property type="entry name" value="Phosphatidylglycerol_P_synth"/>
</dbReference>
<keyword evidence="10" id="KW-1208">Phospholipid metabolism</keyword>
<dbReference type="eggNOG" id="COG0558">
    <property type="taxonomic scope" value="Bacteria"/>
</dbReference>
<keyword evidence="9" id="KW-0594">Phospholipid biosynthesis</keyword>
<evidence type="ECO:0000256" key="2">
    <source>
        <dbReference type="ARBA" id="ARBA00010441"/>
    </source>
</evidence>
<evidence type="ECO:0000256" key="12">
    <source>
        <dbReference type="RuleBase" id="RU003750"/>
    </source>
</evidence>
<feature type="transmembrane region" description="Helical" evidence="14">
    <location>
        <begin position="70"/>
        <end position="89"/>
    </location>
</feature>
<feature type="transmembrane region" description="Helical" evidence="14">
    <location>
        <begin position="221"/>
        <end position="238"/>
    </location>
</feature>
<dbReference type="InterPro" id="IPR048254">
    <property type="entry name" value="CDP_ALCOHOL_P_TRANSF_CS"/>
</dbReference>
<evidence type="ECO:0000256" key="11">
    <source>
        <dbReference type="NCBIfam" id="TIGR00560"/>
    </source>
</evidence>
<keyword evidence="16" id="KW-1185">Reference proteome</keyword>
<evidence type="ECO:0000256" key="1">
    <source>
        <dbReference type="ARBA" id="ARBA00004141"/>
    </source>
</evidence>
<comment type="subcellular location">
    <subcellularLocation>
        <location evidence="1">Membrane</location>
        <topology evidence="1">Multi-pass membrane protein</topology>
    </subcellularLocation>
</comment>
<evidence type="ECO:0000256" key="8">
    <source>
        <dbReference type="ARBA" id="ARBA00023136"/>
    </source>
</evidence>
<evidence type="ECO:0000256" key="10">
    <source>
        <dbReference type="ARBA" id="ARBA00023264"/>
    </source>
</evidence>
<feature type="transmembrane region" description="Helical" evidence="14">
    <location>
        <begin position="116"/>
        <end position="141"/>
    </location>
</feature>
<reference evidence="15 16" key="1">
    <citation type="journal article" date="2014" name="PLoS ONE">
        <title>An emerging Mycoplasma associated with trichomoniasis, vaginal infection and disease.</title>
        <authorList>
            <consortium name="Vaginal Microbiome Consortium"/>
            <person name="Fettweis J.M."/>
            <person name="Serrano M.G."/>
            <person name="Huang B."/>
            <person name="Brooks J.P."/>
            <person name="Glascock A.L."/>
            <person name="Sheth N.U."/>
            <person name="Strauss J.F.III."/>
            <person name="Jefferson K.K."/>
            <person name="Buck G.A."/>
        </authorList>
    </citation>
    <scope>NUCLEOTIDE SEQUENCE [LARGE SCALE GENOMIC DNA]</scope>
    <source>
        <strain evidence="15 16">VCU_M1</strain>
    </source>
</reference>
<dbReference type="KEGG" id="mgj:MGM1_2020"/>
<dbReference type="InterPro" id="IPR050324">
    <property type="entry name" value="CDP-alcohol_PTase-I"/>
</dbReference>
<evidence type="ECO:0000256" key="7">
    <source>
        <dbReference type="ARBA" id="ARBA00023098"/>
    </source>
</evidence>
<name>A0A097SSM5_9BACT</name>
<evidence type="ECO:0000313" key="16">
    <source>
        <dbReference type="Proteomes" id="UP000030066"/>
    </source>
</evidence>
<comment type="similarity">
    <text evidence="2 12">Belongs to the CDP-alcohol phosphatidyltransferase class-I family.</text>
</comment>
<feature type="compositionally biased region" description="Basic and acidic residues" evidence="13">
    <location>
        <begin position="13"/>
        <end position="30"/>
    </location>
</feature>
<dbReference type="Pfam" id="PF01066">
    <property type="entry name" value="CDP-OH_P_transf"/>
    <property type="match status" value="1"/>
</dbReference>
<keyword evidence="5 14" id="KW-0812">Transmembrane</keyword>
<dbReference type="InterPro" id="IPR043130">
    <property type="entry name" value="CDP-OH_PTrfase_TM_dom"/>
</dbReference>
<feature type="region of interest" description="Disordered" evidence="13">
    <location>
        <begin position="1"/>
        <end position="30"/>
    </location>
</feature>
<feature type="compositionally biased region" description="Polar residues" evidence="13">
    <location>
        <begin position="1"/>
        <end position="12"/>
    </location>
</feature>
<evidence type="ECO:0000256" key="5">
    <source>
        <dbReference type="ARBA" id="ARBA00022692"/>
    </source>
</evidence>
<dbReference type="GO" id="GO:0008444">
    <property type="term" value="F:CDP-diacylglycerol-glycerol-3-phosphate 3-phosphatidyltransferase activity"/>
    <property type="evidence" value="ECO:0007669"/>
    <property type="project" value="UniProtKB-UniRule"/>
</dbReference>
<organism evidence="15 16">
    <name type="scientific">Candidatus Malacoplasma girerdii</name>
    <dbReference type="NCBI Taxonomy" id="1318617"/>
    <lineage>
        <taxon>Bacteria</taxon>
        <taxon>Bacillati</taxon>
        <taxon>Mycoplasmatota</taxon>
        <taxon>Mycoplasmoidales</taxon>
        <taxon>Mycoplasmoidaceae</taxon>
        <taxon>Malacoplasma</taxon>
    </lineage>
</organism>
<protein>
    <recommendedName>
        <fullName evidence="11">CDP-diacylglycerol--glycerol-3-phosphate 3-phosphatidyltransferase</fullName>
        <ecNumber evidence="11">2.7.8.5</ecNumber>
    </recommendedName>
</protein>
<evidence type="ECO:0000256" key="9">
    <source>
        <dbReference type="ARBA" id="ARBA00023209"/>
    </source>
</evidence>
<dbReference type="Proteomes" id="UP000030066">
    <property type="component" value="Chromosome"/>
</dbReference>
<dbReference type="STRING" id="1318617.MGM1_2020"/>
<keyword evidence="4 12" id="KW-0808">Transferase</keyword>
<keyword evidence="6 14" id="KW-1133">Transmembrane helix</keyword>
<sequence length="288" mass="32751">MNTKPINEITNNEVKKDEPTSLLKKDEKTSSINEKTENTKNFQFTRKMEESIKHKFANDATKWKELIPNILTISRIFIAFLIAILVIFLHPGNLHDYKSIQWYFDGNKIVQINNTYYFVGTNAAMIVAGILFLIGCITDFLDGYIARKYNYISDFGKLWDPIADKLLVNGTMIALAVNDSIPGWIVVLLVFRDIIVDGTRMLKAKQGILVPANIYGKIKTVLEMIGIIIIFFVMPAVFESKIPNVEWATSTVTNNGIWPQILVMFPATIASYLSGFIYMKQMLFGKKD</sequence>